<keyword evidence="3" id="KW-0238">DNA-binding</keyword>
<evidence type="ECO:0000256" key="3">
    <source>
        <dbReference type="ARBA" id="ARBA00023125"/>
    </source>
</evidence>
<dbReference type="Gene3D" id="1.10.287.1120">
    <property type="entry name" value="Bipartite methylase S protein"/>
    <property type="match status" value="1"/>
</dbReference>
<proteinExistence type="inferred from homology"/>
<keyword evidence="5" id="KW-0540">Nuclease</keyword>
<dbReference type="PANTHER" id="PTHR30408:SF12">
    <property type="entry name" value="TYPE I RESTRICTION ENZYME MJAVIII SPECIFICITY SUBUNIT"/>
    <property type="match status" value="1"/>
</dbReference>
<dbReference type="GO" id="GO:0003677">
    <property type="term" value="F:DNA binding"/>
    <property type="evidence" value="ECO:0007669"/>
    <property type="project" value="UniProtKB-KW"/>
</dbReference>
<sequence length="420" mass="48298">MKYRIREQNELKPSGVEWLGDIPKDWEYHKNKYIFKRISNNVGDNYDNYKVLSLTLNGVIERNMNNMGKMPSSFSIYQIVEKDSLILCLFDIDVTPRIIGYVNTQGIISSAYTNLIVKNLYSKYYYYWFLTLNNQNILLNYTKSLRNTINNENFMSLESLACSFFEQQKIANFLDEKSKIFDEAISKKEQLISKLELAKQSLISEVVTGKLKIVEQNSKLQTIKREKNELKPSGVEWLGDIPKDWKTLQIKHYGKFQSGDFIPADNINEKGKYPVFGGNGLRGFTDNFNLTGKYVLIGRQGALCGNINFTIEKSWVTEHAIVVYNKKNIDVDWLGLVLKIMNLNQYSVASAQPGLSIDNITKVRSILPTLTEQQKISKYLDEKLIHFDNTIEKTKQSIKKLKEAKEALISQAVTGKIEVL</sequence>
<keyword evidence="2" id="KW-0680">Restriction system</keyword>
<organism evidence="5 6">
    <name type="scientific">Aliarcobacter cryaerophilus</name>
    <dbReference type="NCBI Taxonomy" id="28198"/>
    <lineage>
        <taxon>Bacteria</taxon>
        <taxon>Pseudomonadati</taxon>
        <taxon>Campylobacterota</taxon>
        <taxon>Epsilonproteobacteria</taxon>
        <taxon>Campylobacterales</taxon>
        <taxon>Arcobacteraceae</taxon>
        <taxon>Aliarcobacter</taxon>
    </lineage>
</organism>
<dbReference type="CDD" id="cd17266">
    <property type="entry name" value="RMtype1_S_Sau1132ORF3780P-TRD2-CR2_like"/>
    <property type="match status" value="1"/>
</dbReference>
<dbReference type="GO" id="GO:0009307">
    <property type="term" value="P:DNA restriction-modification system"/>
    <property type="evidence" value="ECO:0007669"/>
    <property type="project" value="UniProtKB-KW"/>
</dbReference>
<dbReference type="Pfam" id="PF01420">
    <property type="entry name" value="Methylase_S"/>
    <property type="match status" value="1"/>
</dbReference>
<dbReference type="Proteomes" id="UP000238811">
    <property type="component" value="Unassembled WGS sequence"/>
</dbReference>
<evidence type="ECO:0000256" key="1">
    <source>
        <dbReference type="ARBA" id="ARBA00010923"/>
    </source>
</evidence>
<evidence type="ECO:0000256" key="2">
    <source>
        <dbReference type="ARBA" id="ARBA00022747"/>
    </source>
</evidence>
<evidence type="ECO:0000313" key="5">
    <source>
        <dbReference type="EMBL" id="PRN01558.1"/>
    </source>
</evidence>
<dbReference type="PANTHER" id="PTHR30408">
    <property type="entry name" value="TYPE-1 RESTRICTION ENZYME ECOKI SPECIFICITY PROTEIN"/>
    <property type="match status" value="1"/>
</dbReference>
<dbReference type="EMBL" id="NXGD01000001">
    <property type="protein sequence ID" value="PRN01558.1"/>
    <property type="molecule type" value="Genomic_DNA"/>
</dbReference>
<evidence type="ECO:0000313" key="6">
    <source>
        <dbReference type="Proteomes" id="UP000238811"/>
    </source>
</evidence>
<dbReference type="AlphaFoldDB" id="A0A2S9TRU1"/>
<name>A0A2S9TRU1_9BACT</name>
<protein>
    <submittedName>
        <fullName evidence="5">Restriction endonuclease subunit S</fullName>
    </submittedName>
</protein>
<keyword evidence="5" id="KW-0255">Endonuclease</keyword>
<comment type="caution">
    <text evidence="5">The sequence shown here is derived from an EMBL/GenBank/DDBJ whole genome shotgun (WGS) entry which is preliminary data.</text>
</comment>
<dbReference type="InterPro" id="IPR052021">
    <property type="entry name" value="Type-I_RS_S_subunit"/>
</dbReference>
<gene>
    <name evidence="5" type="ORF">CJ668_00845</name>
</gene>
<dbReference type="Gene3D" id="3.90.220.20">
    <property type="entry name" value="DNA methylase specificity domains"/>
    <property type="match status" value="2"/>
</dbReference>
<accession>A0A2S9TRU1</accession>
<dbReference type="InterPro" id="IPR044946">
    <property type="entry name" value="Restrct_endonuc_typeI_TRD_sf"/>
</dbReference>
<keyword evidence="5" id="KW-0378">Hydrolase</keyword>
<dbReference type="SUPFAM" id="SSF116734">
    <property type="entry name" value="DNA methylase specificity domain"/>
    <property type="match status" value="2"/>
</dbReference>
<dbReference type="GO" id="GO:0004519">
    <property type="term" value="F:endonuclease activity"/>
    <property type="evidence" value="ECO:0007669"/>
    <property type="project" value="UniProtKB-KW"/>
</dbReference>
<feature type="domain" description="Type I restriction modification DNA specificity" evidence="4">
    <location>
        <begin position="242"/>
        <end position="402"/>
    </location>
</feature>
<comment type="similarity">
    <text evidence="1">Belongs to the type-I restriction system S methylase family.</text>
</comment>
<dbReference type="InterPro" id="IPR000055">
    <property type="entry name" value="Restrct_endonuc_typeI_TRD"/>
</dbReference>
<reference evidence="5 6" key="1">
    <citation type="submission" date="2017-09" db="EMBL/GenBank/DDBJ databases">
        <title>Reassesment of A. cryaerophilus.</title>
        <authorList>
            <person name="Perez-Cataluna A."/>
            <person name="Collado L."/>
            <person name="Salgado O."/>
            <person name="Lefinanco V."/>
            <person name="Figueras M.J."/>
        </authorList>
    </citation>
    <scope>NUCLEOTIDE SEQUENCE [LARGE SCALE GENOMIC DNA]</scope>
    <source>
        <strain evidence="5 6">LMG 10229</strain>
    </source>
</reference>
<evidence type="ECO:0000259" key="4">
    <source>
        <dbReference type="Pfam" id="PF01420"/>
    </source>
</evidence>